<dbReference type="AlphaFoldDB" id="A0A072NTI1"/>
<evidence type="ECO:0000313" key="1">
    <source>
        <dbReference type="EMBL" id="KEF40158.1"/>
    </source>
</evidence>
<proteinExistence type="predicted"/>
<protein>
    <submittedName>
        <fullName evidence="1">Uncharacterized protein</fullName>
    </submittedName>
</protein>
<evidence type="ECO:0000313" key="2">
    <source>
        <dbReference type="Proteomes" id="UP000027936"/>
    </source>
</evidence>
<organism evidence="1 2">
    <name type="scientific">Schinkia azotoformans MEV2011</name>
    <dbReference type="NCBI Taxonomy" id="1348973"/>
    <lineage>
        <taxon>Bacteria</taxon>
        <taxon>Bacillati</taxon>
        <taxon>Bacillota</taxon>
        <taxon>Bacilli</taxon>
        <taxon>Bacillales</taxon>
        <taxon>Bacillaceae</taxon>
        <taxon>Calidifontibacillus/Schinkia group</taxon>
        <taxon>Schinkia</taxon>
    </lineage>
</organism>
<sequence>MRCGHLAKKVLLGLIAEMTVATFVHSEGGEVNGKRSVEGSKRI</sequence>
<dbReference type="Proteomes" id="UP000027936">
    <property type="component" value="Unassembled WGS sequence"/>
</dbReference>
<dbReference type="EMBL" id="JJRY01000001">
    <property type="protein sequence ID" value="KEF40158.1"/>
    <property type="molecule type" value="Genomic_DNA"/>
</dbReference>
<accession>A0A072NTI1</accession>
<comment type="caution">
    <text evidence="1">The sequence shown here is derived from an EMBL/GenBank/DDBJ whole genome shotgun (WGS) entry which is preliminary data.</text>
</comment>
<reference evidence="1 2" key="1">
    <citation type="submission" date="2014-04" db="EMBL/GenBank/DDBJ databases">
        <title>Draft genome sequence of Bacillus azotoformans MEV2011, a (co-) denitrifying strain unable to grow in the presence of oxygen.</title>
        <authorList>
            <person name="Nielsen M."/>
            <person name="Schreiber L."/>
            <person name="Finster K."/>
            <person name="Schramm A."/>
        </authorList>
    </citation>
    <scope>NUCLEOTIDE SEQUENCE [LARGE SCALE GENOMIC DNA]</scope>
    <source>
        <strain evidence="1 2">MEV2011</strain>
    </source>
</reference>
<gene>
    <name evidence="1" type="ORF">M670_00174</name>
</gene>
<name>A0A072NTI1_SCHAZ</name>